<dbReference type="Proteomes" id="UP000034603">
    <property type="component" value="Unassembled WGS sequence"/>
</dbReference>
<feature type="binding site" evidence="6">
    <location>
        <position position="121"/>
    </location>
    <ligand>
        <name>S-adenosyl-L-methionine</name>
        <dbReference type="ChEBI" id="CHEBI:59789"/>
    </ligand>
</feature>
<organism evidence="7 8">
    <name type="scientific">Candidatus Woesebacteria bacterium GW2011_GWA1_37_8</name>
    <dbReference type="NCBI Taxonomy" id="1618546"/>
    <lineage>
        <taxon>Bacteria</taxon>
        <taxon>Candidatus Woeseibacteriota</taxon>
    </lineage>
</organism>
<evidence type="ECO:0000256" key="2">
    <source>
        <dbReference type="ARBA" id="ARBA00022552"/>
    </source>
</evidence>
<dbReference type="PANTHER" id="PTHR11265">
    <property type="entry name" value="S-ADENOSYL-METHYLTRANSFERASE MRAW"/>
    <property type="match status" value="1"/>
</dbReference>
<dbReference type="InterPro" id="IPR029063">
    <property type="entry name" value="SAM-dependent_MTases_sf"/>
</dbReference>
<dbReference type="GO" id="GO:0071424">
    <property type="term" value="F:rRNA (cytosine-N4-)-methyltransferase activity"/>
    <property type="evidence" value="ECO:0007669"/>
    <property type="project" value="UniProtKB-UniRule"/>
</dbReference>
<evidence type="ECO:0000313" key="7">
    <source>
        <dbReference type="EMBL" id="KKQ46341.1"/>
    </source>
</evidence>
<feature type="binding site" evidence="6">
    <location>
        <position position="114"/>
    </location>
    <ligand>
        <name>S-adenosyl-L-methionine</name>
        <dbReference type="ChEBI" id="CHEBI:59789"/>
    </ligand>
</feature>
<keyword evidence="4 6" id="KW-0808">Transferase</keyword>
<dbReference type="EMBL" id="LBTR01000002">
    <property type="protein sequence ID" value="KKQ46341.1"/>
    <property type="molecule type" value="Genomic_DNA"/>
</dbReference>
<dbReference type="PIRSF" id="PIRSF004486">
    <property type="entry name" value="MraW"/>
    <property type="match status" value="1"/>
</dbReference>
<reference evidence="7 8" key="1">
    <citation type="journal article" date="2015" name="Nature">
        <title>rRNA introns, odd ribosomes, and small enigmatic genomes across a large radiation of phyla.</title>
        <authorList>
            <person name="Brown C.T."/>
            <person name="Hug L.A."/>
            <person name="Thomas B.C."/>
            <person name="Sharon I."/>
            <person name="Castelle C.J."/>
            <person name="Singh A."/>
            <person name="Wilkins M.J."/>
            <person name="Williams K.H."/>
            <person name="Banfield J.F."/>
        </authorList>
    </citation>
    <scope>NUCLEOTIDE SEQUENCE [LARGE SCALE GENOMIC DNA]</scope>
</reference>
<dbReference type="SUPFAM" id="SSF81799">
    <property type="entry name" value="Putative methyltransferase TM0872, insert domain"/>
    <property type="match status" value="1"/>
</dbReference>
<evidence type="ECO:0000256" key="3">
    <source>
        <dbReference type="ARBA" id="ARBA00022603"/>
    </source>
</evidence>
<evidence type="ECO:0000256" key="4">
    <source>
        <dbReference type="ARBA" id="ARBA00022679"/>
    </source>
</evidence>
<gene>
    <name evidence="6" type="primary">rsmH</name>
    <name evidence="7" type="ORF">US62_C0002G0024</name>
</gene>
<accession>A0A0G0L0U0</accession>
<dbReference type="AlphaFoldDB" id="A0A0G0L0U0"/>
<dbReference type="PANTHER" id="PTHR11265:SF0">
    <property type="entry name" value="12S RRNA N4-METHYLCYTIDINE METHYLTRANSFERASE"/>
    <property type="match status" value="1"/>
</dbReference>
<dbReference type="PATRIC" id="fig|1618546.3.peg.55"/>
<dbReference type="InterPro" id="IPR002903">
    <property type="entry name" value="RsmH"/>
</dbReference>
<name>A0A0G0L0U0_9BACT</name>
<keyword evidence="3 6" id="KW-0489">Methyltransferase</keyword>
<dbReference type="Pfam" id="PF01795">
    <property type="entry name" value="Methyltransf_5"/>
    <property type="match status" value="1"/>
</dbReference>
<dbReference type="Gene3D" id="3.40.50.150">
    <property type="entry name" value="Vaccinia Virus protein VP39"/>
    <property type="match status" value="1"/>
</dbReference>
<comment type="subcellular location">
    <subcellularLocation>
        <location evidence="6">Cytoplasm</location>
    </subcellularLocation>
</comment>
<comment type="caution">
    <text evidence="7">The sequence shown here is derived from an EMBL/GenBank/DDBJ whole genome shotgun (WGS) entry which is preliminary data.</text>
</comment>
<proteinExistence type="inferred from homology"/>
<protein>
    <recommendedName>
        <fullName evidence="6">Ribosomal RNA small subunit methyltransferase H</fullName>
        <ecNumber evidence="6">2.1.1.199</ecNumber>
    </recommendedName>
    <alternativeName>
        <fullName evidence="6">16S rRNA m(4)C1402 methyltransferase</fullName>
    </alternativeName>
    <alternativeName>
        <fullName evidence="6">rRNA (cytosine-N(4)-)-methyltransferase RsmH</fullName>
    </alternativeName>
</protein>
<sequence length="309" mass="34264">MENKTYPFHEPVLLAETLNYLNIDKLAHLHGTKVIDATLGFGGHTIEILKRGVSVLGIEADRETLKLAKNEIADACPASENKFGSYKLIHSNFKDIDQVALENGFEFVDGFLFDLGVSTFQLTSKKRGLSFIHPRSHLDMRIDTASQAVDASMLLNALDQTQLSNLFAKVFHLGLAKKIALAIVRQRVYKPFVTVEDLLNLVAKLPKTASLKINPATKIFMALRMAVNSELENLSESLPKAFSLLNESGRLVVISFHSGEDSIVKSFMKKMVDEKKAVRITSKPVVPSGSEISKNPRSRSAKLRCIEKI</sequence>
<feature type="binding site" evidence="6">
    <location>
        <position position="93"/>
    </location>
    <ligand>
        <name>S-adenosyl-L-methionine</name>
        <dbReference type="ChEBI" id="CHEBI:59789"/>
    </ligand>
</feature>
<dbReference type="SUPFAM" id="SSF53335">
    <property type="entry name" value="S-adenosyl-L-methionine-dependent methyltransferases"/>
    <property type="match status" value="1"/>
</dbReference>
<keyword evidence="2 6" id="KW-0698">rRNA processing</keyword>
<comment type="function">
    <text evidence="6">Specifically methylates the N4 position of cytidine in position 1402 (C1402) of 16S rRNA.</text>
</comment>
<evidence type="ECO:0000256" key="1">
    <source>
        <dbReference type="ARBA" id="ARBA00010396"/>
    </source>
</evidence>
<feature type="binding site" evidence="6">
    <location>
        <begin position="42"/>
        <end position="44"/>
    </location>
    <ligand>
        <name>S-adenosyl-L-methionine</name>
        <dbReference type="ChEBI" id="CHEBI:59789"/>
    </ligand>
</feature>
<comment type="similarity">
    <text evidence="1 6">Belongs to the methyltransferase superfamily. RsmH family.</text>
</comment>
<dbReference type="NCBIfam" id="TIGR00006">
    <property type="entry name" value="16S rRNA (cytosine(1402)-N(4))-methyltransferase RsmH"/>
    <property type="match status" value="1"/>
</dbReference>
<dbReference type="InterPro" id="IPR023397">
    <property type="entry name" value="SAM-dep_MeTrfase_MraW_recog"/>
</dbReference>
<dbReference type="EC" id="2.1.1.199" evidence="6"/>
<dbReference type="Gene3D" id="1.10.150.170">
    <property type="entry name" value="Putative methyltransferase TM0872, insert domain"/>
    <property type="match status" value="1"/>
</dbReference>
<dbReference type="GO" id="GO:0070475">
    <property type="term" value="P:rRNA base methylation"/>
    <property type="evidence" value="ECO:0007669"/>
    <property type="project" value="UniProtKB-UniRule"/>
</dbReference>
<comment type="catalytic activity">
    <reaction evidence="6">
        <text>cytidine(1402) in 16S rRNA + S-adenosyl-L-methionine = N(4)-methylcytidine(1402) in 16S rRNA + S-adenosyl-L-homocysteine + H(+)</text>
        <dbReference type="Rhea" id="RHEA:42928"/>
        <dbReference type="Rhea" id="RHEA-COMP:10286"/>
        <dbReference type="Rhea" id="RHEA-COMP:10287"/>
        <dbReference type="ChEBI" id="CHEBI:15378"/>
        <dbReference type="ChEBI" id="CHEBI:57856"/>
        <dbReference type="ChEBI" id="CHEBI:59789"/>
        <dbReference type="ChEBI" id="CHEBI:74506"/>
        <dbReference type="ChEBI" id="CHEBI:82748"/>
        <dbReference type="EC" id="2.1.1.199"/>
    </reaction>
</comment>
<keyword evidence="5 6" id="KW-0949">S-adenosyl-L-methionine</keyword>
<dbReference type="HAMAP" id="MF_01007">
    <property type="entry name" value="16SrRNA_methyltr_H"/>
    <property type="match status" value="1"/>
</dbReference>
<keyword evidence="6" id="KW-0963">Cytoplasm</keyword>
<evidence type="ECO:0000256" key="5">
    <source>
        <dbReference type="ARBA" id="ARBA00022691"/>
    </source>
</evidence>
<evidence type="ECO:0000313" key="8">
    <source>
        <dbReference type="Proteomes" id="UP000034603"/>
    </source>
</evidence>
<feature type="binding site" evidence="6">
    <location>
        <position position="59"/>
    </location>
    <ligand>
        <name>S-adenosyl-L-methionine</name>
        <dbReference type="ChEBI" id="CHEBI:59789"/>
    </ligand>
</feature>
<dbReference type="GO" id="GO:0005737">
    <property type="term" value="C:cytoplasm"/>
    <property type="evidence" value="ECO:0007669"/>
    <property type="project" value="UniProtKB-SubCell"/>
</dbReference>
<evidence type="ECO:0000256" key="6">
    <source>
        <dbReference type="HAMAP-Rule" id="MF_01007"/>
    </source>
</evidence>